<dbReference type="PROSITE" id="PS00463">
    <property type="entry name" value="ZN2_CY6_FUNGAL_1"/>
    <property type="match status" value="1"/>
</dbReference>
<dbReference type="PANTHER" id="PTHR31001:SF50">
    <property type="entry name" value="ZN(II)2CYS6 TRANSCRIPTION FACTOR (EUROFUNG)"/>
    <property type="match status" value="1"/>
</dbReference>
<dbReference type="RefSeq" id="XP_037157140.1">
    <property type="nucleotide sequence ID" value="XM_037295139.1"/>
</dbReference>
<comment type="caution">
    <text evidence="6">The sequence shown here is derived from an EMBL/GenBank/DDBJ whole genome shotgun (WGS) entry which is preliminary data.</text>
</comment>
<keyword evidence="2" id="KW-0479">Metal-binding</keyword>
<protein>
    <recommendedName>
        <fullName evidence="5">Zn(2)-C6 fungal-type domain-containing protein</fullName>
    </recommendedName>
</protein>
<dbReference type="CDD" id="cd12148">
    <property type="entry name" value="fungal_TF_MHR"/>
    <property type="match status" value="1"/>
</dbReference>
<dbReference type="InterPro" id="IPR007219">
    <property type="entry name" value="XnlR_reg_dom"/>
</dbReference>
<sequence length="749" mass="84394">MSLQPPEPNGAGAYDTNRAEGLKVWSCVNCRRRKVRCDRRHPCAPCTRNKTECVFPVSGRIPRRGRDANYPNPPTQKQTELLGRLRRLEAMVGDLGSQVEHATAVNQENHPVEKSTSTTSVTLSETAGLDHPLALNSQSASGNPPTPRDGMQTDSGMAKGTSDSAPVSDELGELVVAHDGDLVVADRFWTVFCKEVEHIFEAVHGPTATHFDEDSSSSSVSMSGNRRHNGFYNFLLRHTSAGHQREDLYPLPSQMLFLWQIYMDNVDPFMKVLHVPTMTKVNRELRGSYHSLGPSMQALVLVISLAAIMSLEDDEVRMNFNADKDQIVARYRLGTEQALEQANFLDNPDIIVLQALTIYLGVLQHTGETRSAWFLAGALVRVSVSMKLHRDGSNFANITPFEIEMRRRLWWQICFIDSRSEDLQVSKYKLSEGMFDTEIPANTDDGFLDPGMSKPPVVAERWTDMTVFLIHCEIWKLSRRLQFLTGASYALPPNMDQRLELFQQSQATIEDTYLKHLNPKQPLHSFVATSARLFLTKVDLILHTKHHVARATEPQPADTSQSNKVFMSSLSIIEYTYALQSEPSWSGWSWQIQGRQPPWNALRVVFGEVCARRWEPIYERAWSSAKRSFDGLPEAARRDPRYQQLLVLASAVQRNRADELHRQTSLSSTNAHADLTSATALTLSAPFRQVDNSENVSTWTPQEPFLFTADNSNNNAFGDIPSLDMDWQTWDEIAGELEPSLEFWDMGGL</sequence>
<name>A0A8H6FJV3_9LECA</name>
<dbReference type="InterPro" id="IPR050613">
    <property type="entry name" value="Sec_Metabolite_Reg"/>
</dbReference>
<evidence type="ECO:0000256" key="4">
    <source>
        <dbReference type="SAM" id="MobiDB-lite"/>
    </source>
</evidence>
<evidence type="ECO:0000256" key="3">
    <source>
        <dbReference type="ARBA" id="ARBA00023242"/>
    </source>
</evidence>
<evidence type="ECO:0000256" key="1">
    <source>
        <dbReference type="ARBA" id="ARBA00004123"/>
    </source>
</evidence>
<dbReference type="EMBL" id="JACCJB010000002">
    <property type="protein sequence ID" value="KAF6229883.1"/>
    <property type="molecule type" value="Genomic_DNA"/>
</dbReference>
<evidence type="ECO:0000313" key="6">
    <source>
        <dbReference type="EMBL" id="KAF6229883.1"/>
    </source>
</evidence>
<dbReference type="GO" id="GO:0008270">
    <property type="term" value="F:zinc ion binding"/>
    <property type="evidence" value="ECO:0007669"/>
    <property type="project" value="InterPro"/>
</dbReference>
<evidence type="ECO:0000259" key="5">
    <source>
        <dbReference type="PROSITE" id="PS50048"/>
    </source>
</evidence>
<dbReference type="GO" id="GO:0005634">
    <property type="term" value="C:nucleus"/>
    <property type="evidence" value="ECO:0007669"/>
    <property type="project" value="UniProtKB-SubCell"/>
</dbReference>
<keyword evidence="7" id="KW-1185">Reference proteome</keyword>
<comment type="subcellular location">
    <subcellularLocation>
        <location evidence="1">Nucleus</location>
    </subcellularLocation>
</comment>
<gene>
    <name evidence="6" type="ORF">HO133_004220</name>
</gene>
<dbReference type="Pfam" id="PF04082">
    <property type="entry name" value="Fungal_trans"/>
    <property type="match status" value="1"/>
</dbReference>
<accession>A0A8H6FJV3</accession>
<dbReference type="GO" id="GO:0000981">
    <property type="term" value="F:DNA-binding transcription factor activity, RNA polymerase II-specific"/>
    <property type="evidence" value="ECO:0007669"/>
    <property type="project" value="InterPro"/>
</dbReference>
<evidence type="ECO:0000313" key="7">
    <source>
        <dbReference type="Proteomes" id="UP000593566"/>
    </source>
</evidence>
<dbReference type="GO" id="GO:0003677">
    <property type="term" value="F:DNA binding"/>
    <property type="evidence" value="ECO:0007669"/>
    <property type="project" value="InterPro"/>
</dbReference>
<dbReference type="PROSITE" id="PS50048">
    <property type="entry name" value="ZN2_CY6_FUNGAL_2"/>
    <property type="match status" value="1"/>
</dbReference>
<evidence type="ECO:0000256" key="2">
    <source>
        <dbReference type="ARBA" id="ARBA00022723"/>
    </source>
</evidence>
<dbReference type="AlphaFoldDB" id="A0A8H6FJV3"/>
<organism evidence="6 7">
    <name type="scientific">Letharia lupina</name>
    <dbReference type="NCBI Taxonomy" id="560253"/>
    <lineage>
        <taxon>Eukaryota</taxon>
        <taxon>Fungi</taxon>
        <taxon>Dikarya</taxon>
        <taxon>Ascomycota</taxon>
        <taxon>Pezizomycotina</taxon>
        <taxon>Lecanoromycetes</taxon>
        <taxon>OSLEUM clade</taxon>
        <taxon>Lecanoromycetidae</taxon>
        <taxon>Lecanorales</taxon>
        <taxon>Lecanorineae</taxon>
        <taxon>Parmeliaceae</taxon>
        <taxon>Letharia</taxon>
    </lineage>
</organism>
<dbReference type="GO" id="GO:0006351">
    <property type="term" value="P:DNA-templated transcription"/>
    <property type="evidence" value="ECO:0007669"/>
    <property type="project" value="InterPro"/>
</dbReference>
<dbReference type="Proteomes" id="UP000593566">
    <property type="component" value="Unassembled WGS sequence"/>
</dbReference>
<dbReference type="InterPro" id="IPR001138">
    <property type="entry name" value="Zn2Cys6_DnaBD"/>
</dbReference>
<reference evidence="6 7" key="1">
    <citation type="journal article" date="2020" name="Genomics">
        <title>Complete, high-quality genomes from long-read metagenomic sequencing of two wolf lichen thalli reveals enigmatic genome architecture.</title>
        <authorList>
            <person name="McKenzie S.K."/>
            <person name="Walston R.F."/>
            <person name="Allen J.L."/>
        </authorList>
    </citation>
    <scope>NUCLEOTIDE SEQUENCE [LARGE SCALE GENOMIC DNA]</scope>
    <source>
        <strain evidence="6">WasteWater1</strain>
    </source>
</reference>
<feature type="region of interest" description="Disordered" evidence="4">
    <location>
        <begin position="133"/>
        <end position="166"/>
    </location>
</feature>
<keyword evidence="3" id="KW-0539">Nucleus</keyword>
<dbReference type="GeneID" id="59332629"/>
<dbReference type="SMART" id="SM00066">
    <property type="entry name" value="GAL4"/>
    <property type="match status" value="1"/>
</dbReference>
<dbReference type="PANTHER" id="PTHR31001">
    <property type="entry name" value="UNCHARACTERIZED TRANSCRIPTIONAL REGULATORY PROTEIN"/>
    <property type="match status" value="1"/>
</dbReference>
<dbReference type="Gene3D" id="4.10.240.10">
    <property type="entry name" value="Zn(2)-C6 fungal-type DNA-binding domain"/>
    <property type="match status" value="1"/>
</dbReference>
<feature type="domain" description="Zn(2)-C6 fungal-type" evidence="5">
    <location>
        <begin position="26"/>
        <end position="55"/>
    </location>
</feature>
<proteinExistence type="predicted"/>
<feature type="region of interest" description="Disordered" evidence="4">
    <location>
        <begin position="103"/>
        <end position="122"/>
    </location>
</feature>
<dbReference type="InterPro" id="IPR036864">
    <property type="entry name" value="Zn2-C6_fun-type_DNA-bd_sf"/>
</dbReference>
<dbReference type="SUPFAM" id="SSF57701">
    <property type="entry name" value="Zn2/Cys6 DNA-binding domain"/>
    <property type="match status" value="1"/>
</dbReference>
<dbReference type="Pfam" id="PF00172">
    <property type="entry name" value="Zn_clus"/>
    <property type="match status" value="1"/>
</dbReference>